<dbReference type="PANTHER" id="PTHR34698">
    <property type="entry name" value="5-OXOPROLINASE SUBUNIT B"/>
    <property type="match status" value="1"/>
</dbReference>
<reference evidence="5" key="1">
    <citation type="submission" date="2020-01" db="EMBL/GenBank/DDBJ databases">
        <authorList>
            <person name="Meier V. D."/>
            <person name="Meier V D."/>
        </authorList>
    </citation>
    <scope>NUCLEOTIDE SEQUENCE</scope>
    <source>
        <strain evidence="5">HLG_WM_MAG_06</strain>
    </source>
</reference>
<proteinExistence type="predicted"/>
<keyword evidence="1" id="KW-0547">Nucleotide-binding</keyword>
<evidence type="ECO:0000256" key="1">
    <source>
        <dbReference type="ARBA" id="ARBA00022741"/>
    </source>
</evidence>
<gene>
    <name evidence="5" type="ORF">HELGO_WM7871</name>
</gene>
<dbReference type="EMBL" id="CACVAP010000092">
    <property type="protein sequence ID" value="CAA6819244.1"/>
    <property type="molecule type" value="Genomic_DNA"/>
</dbReference>
<dbReference type="InterPro" id="IPR010016">
    <property type="entry name" value="PxpB"/>
</dbReference>
<sequence length="202" mass="22728">MTFKPVSVNSLMLYFEQVISEEVLDEVQAMNMALKDIEGIIDLIPSYCSILVEFDIFMHDHKSLEEKISQKLVGLASANKKPTKLIKIPTDYSKNLDLERVASHNNLSIEEVINIHTKTTYRVYTIGFMVGFAYLASVNSKISTPRLASPRKKVPKGSVALADLQTAIYPQDSAGGWNIIGHTEFNDFHSFEVGDKVQFERI</sequence>
<dbReference type="Gene3D" id="3.30.1360.40">
    <property type="match status" value="1"/>
</dbReference>
<keyword evidence="2 5" id="KW-0378">Hydrolase</keyword>
<evidence type="ECO:0000256" key="2">
    <source>
        <dbReference type="ARBA" id="ARBA00022801"/>
    </source>
</evidence>
<dbReference type="SUPFAM" id="SSF160467">
    <property type="entry name" value="PH0987 N-terminal domain-like"/>
    <property type="match status" value="1"/>
</dbReference>
<name>A0A6S6TIT8_9BACT</name>
<organism evidence="5">
    <name type="scientific">uncultured Sulfurovum sp</name>
    <dbReference type="NCBI Taxonomy" id="269237"/>
    <lineage>
        <taxon>Bacteria</taxon>
        <taxon>Pseudomonadati</taxon>
        <taxon>Campylobacterota</taxon>
        <taxon>Epsilonproteobacteria</taxon>
        <taxon>Campylobacterales</taxon>
        <taxon>Sulfurovaceae</taxon>
        <taxon>Sulfurovum</taxon>
        <taxon>environmental samples</taxon>
    </lineage>
</organism>
<evidence type="ECO:0000256" key="3">
    <source>
        <dbReference type="ARBA" id="ARBA00022840"/>
    </source>
</evidence>
<protein>
    <submittedName>
        <fullName evidence="5">Allophanate hydrolase 2 subunit 1 (EC)</fullName>
        <ecNumber evidence="5">3.5.1.54</ecNumber>
    </submittedName>
</protein>
<dbReference type="InterPro" id="IPR029000">
    <property type="entry name" value="Cyclophilin-like_dom_sf"/>
</dbReference>
<dbReference type="SMART" id="SM00796">
    <property type="entry name" value="AHS1"/>
    <property type="match status" value="1"/>
</dbReference>
<feature type="domain" description="Carboxyltransferase" evidence="4">
    <location>
        <begin position="1"/>
        <end position="193"/>
    </location>
</feature>
<dbReference type="EC" id="3.5.1.54" evidence="5"/>
<dbReference type="GO" id="GO:0004039">
    <property type="term" value="F:allophanate hydrolase activity"/>
    <property type="evidence" value="ECO:0007669"/>
    <property type="project" value="UniProtKB-EC"/>
</dbReference>
<dbReference type="InterPro" id="IPR003833">
    <property type="entry name" value="CT_C_D"/>
</dbReference>
<dbReference type="SUPFAM" id="SSF50891">
    <property type="entry name" value="Cyclophilin-like"/>
    <property type="match status" value="1"/>
</dbReference>
<accession>A0A6S6TIT8</accession>
<dbReference type="Gene3D" id="2.40.100.10">
    <property type="entry name" value="Cyclophilin-like"/>
    <property type="match status" value="1"/>
</dbReference>
<evidence type="ECO:0000313" key="5">
    <source>
        <dbReference type="EMBL" id="CAA6819244.1"/>
    </source>
</evidence>
<dbReference type="GO" id="GO:0005524">
    <property type="term" value="F:ATP binding"/>
    <property type="evidence" value="ECO:0007669"/>
    <property type="project" value="UniProtKB-KW"/>
</dbReference>
<dbReference type="PANTHER" id="PTHR34698:SF2">
    <property type="entry name" value="5-OXOPROLINASE SUBUNIT B"/>
    <property type="match status" value="1"/>
</dbReference>
<dbReference type="Pfam" id="PF02682">
    <property type="entry name" value="CT_C_D"/>
    <property type="match status" value="1"/>
</dbReference>
<evidence type="ECO:0000259" key="4">
    <source>
        <dbReference type="SMART" id="SM00796"/>
    </source>
</evidence>
<keyword evidence="3" id="KW-0067">ATP-binding</keyword>
<dbReference type="AlphaFoldDB" id="A0A6S6TIT8"/>